<dbReference type="Gene3D" id="2.20.25.350">
    <property type="match status" value="1"/>
</dbReference>
<dbReference type="Gene3D" id="3.30.30.170">
    <property type="match status" value="1"/>
</dbReference>
<feature type="region of interest" description="Disordered" evidence="6">
    <location>
        <begin position="142"/>
        <end position="178"/>
    </location>
</feature>
<evidence type="ECO:0000256" key="2">
    <source>
        <dbReference type="ARBA" id="ARBA00022540"/>
    </source>
</evidence>
<keyword evidence="2 8" id="KW-0396">Initiation factor</keyword>
<dbReference type="GO" id="GO:0001732">
    <property type="term" value="P:formation of cytoplasmic translation initiation complex"/>
    <property type="evidence" value="ECO:0007669"/>
    <property type="project" value="TreeGrafter"/>
</dbReference>
<dbReference type="CDD" id="cd11561">
    <property type="entry name" value="W2_eIF5"/>
    <property type="match status" value="1"/>
</dbReference>
<dbReference type="InterPro" id="IPR002735">
    <property type="entry name" value="Transl_init_fac_IF2/IF5_dom"/>
</dbReference>
<dbReference type="GO" id="GO:0005829">
    <property type="term" value="C:cytosol"/>
    <property type="evidence" value="ECO:0007669"/>
    <property type="project" value="TreeGrafter"/>
</dbReference>
<protein>
    <submittedName>
        <fullName evidence="8">Eukaryotic translation initiation factor 5</fullName>
    </submittedName>
</protein>
<evidence type="ECO:0000259" key="7">
    <source>
        <dbReference type="PROSITE" id="PS51363"/>
    </source>
</evidence>
<evidence type="ECO:0000256" key="4">
    <source>
        <dbReference type="ARBA" id="ARBA00022917"/>
    </source>
</evidence>
<evidence type="ECO:0000256" key="3">
    <source>
        <dbReference type="ARBA" id="ARBA00022741"/>
    </source>
</evidence>
<dbReference type="SUPFAM" id="SSF100966">
    <property type="entry name" value="Translation initiation factor 2 beta, aIF2beta, N-terminal domain"/>
    <property type="match status" value="1"/>
</dbReference>
<comment type="caution">
    <text evidence="8">The sequence shown here is derived from an EMBL/GenBank/DDBJ whole genome shotgun (WGS) entry which is preliminary data.</text>
</comment>
<dbReference type="GO" id="GO:0071074">
    <property type="term" value="F:eukaryotic initiation factor eIF2 binding"/>
    <property type="evidence" value="ECO:0007669"/>
    <property type="project" value="TreeGrafter"/>
</dbReference>
<dbReference type="Proteomes" id="UP001151582">
    <property type="component" value="Unassembled WGS sequence"/>
</dbReference>
<dbReference type="FunFam" id="3.30.30.170:FF:000002">
    <property type="entry name" value="Eukaryotic translation initiation factor 5"/>
    <property type="match status" value="1"/>
</dbReference>
<evidence type="ECO:0000256" key="6">
    <source>
        <dbReference type="SAM" id="MobiDB-lite"/>
    </source>
</evidence>
<dbReference type="SUPFAM" id="SSF75689">
    <property type="entry name" value="Zinc-binding domain of translation initiation factor 2 beta"/>
    <property type="match status" value="1"/>
</dbReference>
<dbReference type="SMART" id="SM00653">
    <property type="entry name" value="eIF2B_5"/>
    <property type="match status" value="1"/>
</dbReference>
<dbReference type="Gene3D" id="1.25.40.180">
    <property type="match status" value="1"/>
</dbReference>
<dbReference type="AlphaFoldDB" id="A0A9W8B5Q4"/>
<dbReference type="GO" id="GO:0003743">
    <property type="term" value="F:translation initiation factor activity"/>
    <property type="evidence" value="ECO:0007669"/>
    <property type="project" value="UniProtKB-KW"/>
</dbReference>
<evidence type="ECO:0000313" key="8">
    <source>
        <dbReference type="EMBL" id="KAJ1984016.1"/>
    </source>
</evidence>
<keyword evidence="4" id="KW-0648">Protein biosynthesis</keyword>
<dbReference type="EMBL" id="JANBQB010000033">
    <property type="protein sequence ID" value="KAJ1984016.1"/>
    <property type="molecule type" value="Genomic_DNA"/>
</dbReference>
<proteinExistence type="inferred from homology"/>
<keyword evidence="3" id="KW-0547">Nucleotide-binding</keyword>
<comment type="similarity">
    <text evidence="1">Belongs to the eIF-2-beta/eIF-5 family.</text>
</comment>
<dbReference type="GO" id="GO:0005092">
    <property type="term" value="F:GDP-dissociation inhibitor activity"/>
    <property type="evidence" value="ECO:0007669"/>
    <property type="project" value="TreeGrafter"/>
</dbReference>
<feature type="domain" description="W2" evidence="7">
    <location>
        <begin position="238"/>
        <end position="394"/>
    </location>
</feature>
<dbReference type="Pfam" id="PF01873">
    <property type="entry name" value="eIF-5_eIF-2B"/>
    <property type="match status" value="1"/>
</dbReference>
<reference evidence="8" key="1">
    <citation type="submission" date="2022-07" db="EMBL/GenBank/DDBJ databases">
        <title>Phylogenomic reconstructions and comparative analyses of Kickxellomycotina fungi.</title>
        <authorList>
            <person name="Reynolds N.K."/>
            <person name="Stajich J.E."/>
            <person name="Barry K."/>
            <person name="Grigoriev I.V."/>
            <person name="Crous P."/>
            <person name="Smith M.E."/>
        </authorList>
    </citation>
    <scope>NUCLEOTIDE SEQUENCE</scope>
    <source>
        <strain evidence="8">RSA 567</strain>
    </source>
</reference>
<gene>
    <name evidence="8" type="primary">TIF5</name>
    <name evidence="8" type="ORF">H4R34_000924</name>
</gene>
<sequence>MATINIQRDSKDPYYRYKMPKLLGKIEGKGNGIKTVIPNMADIARSLSRPPSYPTKFFGCELGAQVKNEAKNDRYIVNGAHDTEKLQSLLFTFIDKFVLCGACHNPETDLVLKDQTILRDCKACGQRMPVDMRHKLVTFIMKNPPPTFKRSSRKDKASRKQAGGSNSPEDELLAADSDDELTRRIVSEAADLPDASHYDNDDDWAVDDTSEAAIKARQEQLALDMGKLAVNGDGDDDADGGQSKYDEFGDFLTKDPSASMADIEAKAQELGVWGKHRALEVLIQALFDADVINQLKKFRPLLLKFGQTEKHQRSILGGLERLIGVNYPEVLLDNVPNIFITVYNLDLVDEAVFMKWAEKASRRYVDRETSRTLRDKAAPFIKWLQDAEEETDSEEEDDSE</sequence>
<dbReference type="PROSITE" id="PS51363">
    <property type="entry name" value="W2"/>
    <property type="match status" value="1"/>
</dbReference>
<name>A0A9W8B5Q4_9FUNG</name>
<dbReference type="InterPro" id="IPR003307">
    <property type="entry name" value="W2_domain"/>
</dbReference>
<dbReference type="SUPFAM" id="SSF48371">
    <property type="entry name" value="ARM repeat"/>
    <property type="match status" value="1"/>
</dbReference>
<feature type="compositionally biased region" description="Basic residues" evidence="6">
    <location>
        <begin position="150"/>
        <end position="159"/>
    </location>
</feature>
<keyword evidence="9" id="KW-1185">Reference proteome</keyword>
<dbReference type="SMART" id="SM00515">
    <property type="entry name" value="eIF5C"/>
    <property type="match status" value="1"/>
</dbReference>
<keyword evidence="5" id="KW-0342">GTP-binding</keyword>
<dbReference type="PANTHER" id="PTHR23001">
    <property type="entry name" value="EUKARYOTIC TRANSLATION INITIATION FACTOR"/>
    <property type="match status" value="1"/>
</dbReference>
<evidence type="ECO:0000313" key="9">
    <source>
        <dbReference type="Proteomes" id="UP001151582"/>
    </source>
</evidence>
<accession>A0A9W8B5Q4</accession>
<organism evidence="8 9">
    <name type="scientific">Dimargaris verticillata</name>
    <dbReference type="NCBI Taxonomy" id="2761393"/>
    <lineage>
        <taxon>Eukaryota</taxon>
        <taxon>Fungi</taxon>
        <taxon>Fungi incertae sedis</taxon>
        <taxon>Zoopagomycota</taxon>
        <taxon>Kickxellomycotina</taxon>
        <taxon>Dimargaritomycetes</taxon>
        <taxon>Dimargaritales</taxon>
        <taxon>Dimargaritaceae</taxon>
        <taxon>Dimargaris</taxon>
    </lineage>
</organism>
<dbReference type="InterPro" id="IPR045196">
    <property type="entry name" value="IF2/IF5"/>
</dbReference>
<evidence type="ECO:0000256" key="1">
    <source>
        <dbReference type="ARBA" id="ARBA00010397"/>
    </source>
</evidence>
<dbReference type="PANTHER" id="PTHR23001:SF7">
    <property type="entry name" value="EUKARYOTIC TRANSLATION INITIATION FACTOR 5"/>
    <property type="match status" value="1"/>
</dbReference>
<dbReference type="InterPro" id="IPR016024">
    <property type="entry name" value="ARM-type_fold"/>
</dbReference>
<dbReference type="FunFam" id="2.20.25.350:FF:000001">
    <property type="entry name" value="Eukaryotic translation initiation factor 5"/>
    <property type="match status" value="1"/>
</dbReference>
<dbReference type="OrthoDB" id="10250831at2759"/>
<dbReference type="GO" id="GO:0005525">
    <property type="term" value="F:GTP binding"/>
    <property type="evidence" value="ECO:0007669"/>
    <property type="project" value="UniProtKB-KW"/>
</dbReference>
<dbReference type="InterPro" id="IPR016189">
    <property type="entry name" value="Transl_init_fac_IF2/IF5_N"/>
</dbReference>
<dbReference type="InterPro" id="IPR016190">
    <property type="entry name" value="Transl_init_fac_IF2/IF5_Zn-bd"/>
</dbReference>
<evidence type="ECO:0000256" key="5">
    <source>
        <dbReference type="ARBA" id="ARBA00023134"/>
    </source>
</evidence>
<feature type="compositionally biased region" description="Acidic residues" evidence="6">
    <location>
        <begin position="168"/>
        <end position="178"/>
    </location>
</feature>
<dbReference type="Pfam" id="PF02020">
    <property type="entry name" value="W2"/>
    <property type="match status" value="1"/>
</dbReference>